<evidence type="ECO:0000256" key="3">
    <source>
        <dbReference type="ARBA" id="ARBA00022989"/>
    </source>
</evidence>
<dbReference type="SUPFAM" id="SSF81340">
    <property type="entry name" value="Clc chloride channel"/>
    <property type="match status" value="1"/>
</dbReference>
<protein>
    <submittedName>
        <fullName evidence="6">Chloride channel protein</fullName>
    </submittedName>
</protein>
<feature type="transmembrane region" description="Helical" evidence="5">
    <location>
        <begin position="223"/>
        <end position="246"/>
    </location>
</feature>
<dbReference type="RefSeq" id="WP_159173601.1">
    <property type="nucleotide sequence ID" value="NZ_LR732312.1"/>
</dbReference>
<dbReference type="Gene3D" id="1.10.3080.10">
    <property type="entry name" value="Clc chloride channel"/>
    <property type="match status" value="1"/>
</dbReference>
<proteinExistence type="predicted"/>
<sequence length="404" mass="44108">MKFNLVFIFYSCLLGILVGVVASLFLGVVNALIHLVWTTLPETFDSTWYPLWMGATGGVLIGLFQKYIGDYPKTMHETLHEFQETGRVTYEGAIIKNSSAALLVLTFGASLGPEAALVSILGGLMTWIGDRMTWTIHKKEQLLELGIGAMLATIFYAPFVGVSEAIEEGIAERRFQSKLTKALLYGITTACGILAFTLLNRLFPSASVFGISTPEVNWTREVLYFLVPAILIGAGFGAVFLLLGRWTDQLAIKYSSPLGLAISAGLAIGLFGIWSPYFLFSGEHELLDFSKEALDQSILFLVLLALGKALLTNICFSFGWRGGKIFPAIFSSTSIGFAFAVLFPYTPGLLVAVAVAASCTVILKQPFVTATLLLFLFPLQFFPFILFVAILIKRTSIRIEGSIK</sequence>
<keyword evidence="7" id="KW-1185">Reference proteome</keyword>
<keyword evidence="2 5" id="KW-0812">Transmembrane</keyword>
<organism evidence="6 7">
    <name type="scientific">Exiguobacterium oxidotolerans</name>
    <dbReference type="NCBI Taxonomy" id="223958"/>
    <lineage>
        <taxon>Bacteria</taxon>
        <taxon>Bacillati</taxon>
        <taxon>Bacillota</taxon>
        <taxon>Bacilli</taxon>
        <taxon>Bacillales</taxon>
        <taxon>Bacillales Family XII. Incertae Sedis</taxon>
        <taxon>Exiguobacterium</taxon>
    </lineage>
</organism>
<evidence type="ECO:0000256" key="5">
    <source>
        <dbReference type="SAM" id="Phobius"/>
    </source>
</evidence>
<feature type="transmembrane region" description="Helical" evidence="5">
    <location>
        <begin position="7"/>
        <end position="37"/>
    </location>
</feature>
<feature type="transmembrane region" description="Helical" evidence="5">
    <location>
        <begin position="297"/>
        <end position="316"/>
    </location>
</feature>
<feature type="transmembrane region" description="Helical" evidence="5">
    <location>
        <begin position="337"/>
        <end position="363"/>
    </location>
</feature>
<dbReference type="EMBL" id="CABWKQ010000027">
    <property type="protein sequence ID" value="VWX37615.1"/>
    <property type="molecule type" value="Genomic_DNA"/>
</dbReference>
<name>A0A653IEP6_9BACL</name>
<feature type="transmembrane region" description="Helical" evidence="5">
    <location>
        <begin position="258"/>
        <end position="277"/>
    </location>
</feature>
<dbReference type="AlphaFoldDB" id="A0A653IEP6"/>
<evidence type="ECO:0000313" key="7">
    <source>
        <dbReference type="Proteomes" id="UP000439752"/>
    </source>
</evidence>
<dbReference type="PANTHER" id="PTHR43427:SF12">
    <property type="entry name" value="CHLORIDE TRANSPORTER"/>
    <property type="match status" value="1"/>
</dbReference>
<feature type="transmembrane region" description="Helical" evidence="5">
    <location>
        <begin position="100"/>
        <end position="122"/>
    </location>
</feature>
<reference evidence="6 7" key="1">
    <citation type="submission" date="2019-10" db="EMBL/GenBank/DDBJ databases">
        <authorList>
            <person name="Karimi E."/>
        </authorList>
    </citation>
    <scope>NUCLEOTIDE SEQUENCE [LARGE SCALE GENOMIC DNA]</scope>
    <source>
        <strain evidence="6">Exiguobacterium sp. 9Y</strain>
    </source>
</reference>
<keyword evidence="4 5" id="KW-0472">Membrane</keyword>
<accession>A0A653IEP6</accession>
<dbReference type="GO" id="GO:0015108">
    <property type="term" value="F:chloride transmembrane transporter activity"/>
    <property type="evidence" value="ECO:0007669"/>
    <property type="project" value="InterPro"/>
</dbReference>
<dbReference type="PANTHER" id="PTHR43427">
    <property type="entry name" value="CHLORIDE CHANNEL PROTEIN CLC-E"/>
    <property type="match status" value="1"/>
</dbReference>
<dbReference type="GO" id="GO:0016020">
    <property type="term" value="C:membrane"/>
    <property type="evidence" value="ECO:0007669"/>
    <property type="project" value="UniProtKB-SubCell"/>
</dbReference>
<keyword evidence="3 5" id="KW-1133">Transmembrane helix</keyword>
<dbReference type="CDD" id="cd00400">
    <property type="entry name" value="Voltage_gated_ClC"/>
    <property type="match status" value="1"/>
</dbReference>
<evidence type="ECO:0000256" key="2">
    <source>
        <dbReference type="ARBA" id="ARBA00022692"/>
    </source>
</evidence>
<evidence type="ECO:0000313" key="6">
    <source>
        <dbReference type="EMBL" id="VWX37615.1"/>
    </source>
</evidence>
<dbReference type="Proteomes" id="UP000439752">
    <property type="component" value="Unassembled WGS sequence"/>
</dbReference>
<feature type="transmembrane region" description="Helical" evidence="5">
    <location>
        <begin position="142"/>
        <end position="162"/>
    </location>
</feature>
<dbReference type="InterPro" id="IPR014743">
    <property type="entry name" value="Cl-channel_core"/>
</dbReference>
<dbReference type="InterPro" id="IPR050368">
    <property type="entry name" value="ClC-type_chloride_channel"/>
</dbReference>
<dbReference type="InterPro" id="IPR001807">
    <property type="entry name" value="ClC"/>
</dbReference>
<feature type="transmembrane region" description="Helical" evidence="5">
    <location>
        <begin position="369"/>
        <end position="392"/>
    </location>
</feature>
<evidence type="ECO:0000256" key="1">
    <source>
        <dbReference type="ARBA" id="ARBA00004141"/>
    </source>
</evidence>
<feature type="transmembrane region" description="Helical" evidence="5">
    <location>
        <begin position="182"/>
        <end position="203"/>
    </location>
</feature>
<feature type="transmembrane region" description="Helical" evidence="5">
    <location>
        <begin position="49"/>
        <end position="68"/>
    </location>
</feature>
<dbReference type="Pfam" id="PF00654">
    <property type="entry name" value="Voltage_CLC"/>
    <property type="match status" value="1"/>
</dbReference>
<gene>
    <name evidence="6" type="ORF">EXIGUO9Y_330039</name>
</gene>
<evidence type="ECO:0000256" key="4">
    <source>
        <dbReference type="ARBA" id="ARBA00023136"/>
    </source>
</evidence>
<comment type="subcellular location">
    <subcellularLocation>
        <location evidence="1">Membrane</location>
        <topology evidence="1">Multi-pass membrane protein</topology>
    </subcellularLocation>
</comment>